<organism evidence="2 3">
    <name type="scientific">Acanthoscelides obtectus</name>
    <name type="common">Bean weevil</name>
    <name type="synonym">Bruchus obtectus</name>
    <dbReference type="NCBI Taxonomy" id="200917"/>
    <lineage>
        <taxon>Eukaryota</taxon>
        <taxon>Metazoa</taxon>
        <taxon>Ecdysozoa</taxon>
        <taxon>Arthropoda</taxon>
        <taxon>Hexapoda</taxon>
        <taxon>Insecta</taxon>
        <taxon>Pterygota</taxon>
        <taxon>Neoptera</taxon>
        <taxon>Endopterygota</taxon>
        <taxon>Coleoptera</taxon>
        <taxon>Polyphaga</taxon>
        <taxon>Cucujiformia</taxon>
        <taxon>Chrysomeloidea</taxon>
        <taxon>Chrysomelidae</taxon>
        <taxon>Bruchinae</taxon>
        <taxon>Bruchini</taxon>
        <taxon>Acanthoscelides</taxon>
    </lineage>
</organism>
<dbReference type="EMBL" id="CAKOFQ010007092">
    <property type="protein sequence ID" value="CAH1990566.1"/>
    <property type="molecule type" value="Genomic_DNA"/>
</dbReference>
<name>A0A9P0LCM5_ACAOB</name>
<reference evidence="2" key="1">
    <citation type="submission" date="2022-03" db="EMBL/GenBank/DDBJ databases">
        <authorList>
            <person name="Sayadi A."/>
        </authorList>
    </citation>
    <scope>NUCLEOTIDE SEQUENCE</scope>
</reference>
<dbReference type="Gene3D" id="3.30.420.10">
    <property type="entry name" value="Ribonuclease H-like superfamily/Ribonuclease H"/>
    <property type="match status" value="1"/>
</dbReference>
<dbReference type="AlphaFoldDB" id="A0A9P0LCM5"/>
<accession>A0A9P0LCM5</accession>
<evidence type="ECO:0000259" key="1">
    <source>
        <dbReference type="PROSITE" id="PS50994"/>
    </source>
</evidence>
<dbReference type="GO" id="GO:0015074">
    <property type="term" value="P:DNA integration"/>
    <property type="evidence" value="ECO:0007669"/>
    <property type="project" value="InterPro"/>
</dbReference>
<evidence type="ECO:0000313" key="2">
    <source>
        <dbReference type="EMBL" id="CAH1990566.1"/>
    </source>
</evidence>
<dbReference type="Proteomes" id="UP001152888">
    <property type="component" value="Unassembled WGS sequence"/>
</dbReference>
<proteinExistence type="predicted"/>
<dbReference type="InterPro" id="IPR001584">
    <property type="entry name" value="Integrase_cat-core"/>
</dbReference>
<dbReference type="PROSITE" id="PS50994">
    <property type="entry name" value="INTEGRASE"/>
    <property type="match status" value="1"/>
</dbReference>
<dbReference type="InterPro" id="IPR036397">
    <property type="entry name" value="RNaseH_sf"/>
</dbReference>
<sequence>MVDAFAKYCILTPMKSVTTAEAREKLQNVLALFGTPKRIMMNAATSFKNTTSPKYLDRWGIEYHFVTPDVHRGTLYANH</sequence>
<gene>
    <name evidence="2" type="ORF">ACAOBT_LOCUS19738</name>
</gene>
<protein>
    <recommendedName>
        <fullName evidence="1">Integrase catalytic domain-containing protein</fullName>
    </recommendedName>
</protein>
<dbReference type="InterPro" id="IPR012337">
    <property type="entry name" value="RNaseH-like_sf"/>
</dbReference>
<dbReference type="OrthoDB" id="8060624at2759"/>
<feature type="domain" description="Integrase catalytic" evidence="1">
    <location>
        <begin position="1"/>
        <end position="79"/>
    </location>
</feature>
<dbReference type="SUPFAM" id="SSF53098">
    <property type="entry name" value="Ribonuclease H-like"/>
    <property type="match status" value="1"/>
</dbReference>
<dbReference type="GO" id="GO:0003676">
    <property type="term" value="F:nucleic acid binding"/>
    <property type="evidence" value="ECO:0007669"/>
    <property type="project" value="InterPro"/>
</dbReference>
<evidence type="ECO:0000313" key="3">
    <source>
        <dbReference type="Proteomes" id="UP001152888"/>
    </source>
</evidence>
<comment type="caution">
    <text evidence="2">The sequence shown here is derived from an EMBL/GenBank/DDBJ whole genome shotgun (WGS) entry which is preliminary data.</text>
</comment>
<keyword evidence="3" id="KW-1185">Reference proteome</keyword>